<dbReference type="SUPFAM" id="SSF56796">
    <property type="entry name" value="Dehydroquinate synthase-like"/>
    <property type="match status" value="1"/>
</dbReference>
<comment type="pathway">
    <text evidence="5 18">Metabolic intermediate biosynthesis; chorismate biosynthesis; chorismate from D-erythrose 4-phosphate and phosphoenolpyruvate: step 2/7.</text>
</comment>
<feature type="binding site" evidence="18">
    <location>
        <position position="266"/>
    </location>
    <ligand>
        <name>Zn(2+)</name>
        <dbReference type="ChEBI" id="CHEBI:29105"/>
    </ligand>
</feature>
<dbReference type="Gene3D" id="3.40.50.1970">
    <property type="match status" value="1"/>
</dbReference>
<evidence type="ECO:0000313" key="21">
    <source>
        <dbReference type="EMBL" id="RAP38539.1"/>
    </source>
</evidence>
<dbReference type="InterPro" id="IPR050071">
    <property type="entry name" value="Dehydroquinate_synthase"/>
</dbReference>
<evidence type="ECO:0000256" key="7">
    <source>
        <dbReference type="ARBA" id="ARBA00013031"/>
    </source>
</evidence>
<dbReference type="RefSeq" id="WP_112218180.1">
    <property type="nucleotide sequence ID" value="NZ_MVJN01000001.1"/>
</dbReference>
<dbReference type="GO" id="GO:0008652">
    <property type="term" value="P:amino acid biosynthetic process"/>
    <property type="evidence" value="ECO:0007669"/>
    <property type="project" value="UniProtKB-KW"/>
</dbReference>
<gene>
    <name evidence="18" type="primary">aroB</name>
    <name evidence="21" type="ORF">B1207_01240</name>
</gene>
<evidence type="ECO:0000259" key="19">
    <source>
        <dbReference type="Pfam" id="PF01761"/>
    </source>
</evidence>
<keyword evidence="16 18" id="KW-0456">Lyase</keyword>
<dbReference type="FunFam" id="3.40.50.1970:FF:000001">
    <property type="entry name" value="3-dehydroquinate synthase"/>
    <property type="match status" value="1"/>
</dbReference>
<evidence type="ECO:0000256" key="2">
    <source>
        <dbReference type="ARBA" id="ARBA00001911"/>
    </source>
</evidence>
<feature type="binding site" evidence="18">
    <location>
        <position position="155"/>
    </location>
    <ligand>
        <name>NAD(+)</name>
        <dbReference type="ChEBI" id="CHEBI:57540"/>
    </ligand>
</feature>
<dbReference type="PANTHER" id="PTHR43622">
    <property type="entry name" value="3-DEHYDROQUINATE SYNTHASE"/>
    <property type="match status" value="1"/>
</dbReference>
<proteinExistence type="inferred from homology"/>
<keyword evidence="10 18" id="KW-0028">Amino-acid biosynthesis</keyword>
<dbReference type="Pfam" id="PF01761">
    <property type="entry name" value="DHQ_synthase"/>
    <property type="match status" value="1"/>
</dbReference>
<reference evidence="21 22" key="1">
    <citation type="submission" date="2017-02" db="EMBL/GenBank/DDBJ databases">
        <title>Legionella quilivanii strain from human: case report and whole genome sequencing analysis.</title>
        <authorList>
            <person name="Lalancette C."/>
            <person name="Leduc J.-M."/>
            <person name="Levesque S."/>
            <person name="Fournier E."/>
            <person name="Saoud J."/>
            <person name="Faucher S.P."/>
            <person name="Bernard K."/>
            <person name="Martineau C."/>
            <person name="Longtin J."/>
        </authorList>
    </citation>
    <scope>NUCLEOTIDE SEQUENCE [LARGE SCALE GENOMIC DNA]</scope>
    <source>
        <strain evidence="21 22">ID143958</strain>
    </source>
</reference>
<evidence type="ECO:0000256" key="6">
    <source>
        <dbReference type="ARBA" id="ARBA00005412"/>
    </source>
</evidence>
<evidence type="ECO:0000256" key="3">
    <source>
        <dbReference type="ARBA" id="ARBA00003485"/>
    </source>
</evidence>
<dbReference type="Pfam" id="PF24621">
    <property type="entry name" value="DHQS_C"/>
    <property type="match status" value="1"/>
</dbReference>
<feature type="domain" description="3-dehydroquinate synthase N-terminal" evidence="19">
    <location>
        <begin position="71"/>
        <end position="182"/>
    </location>
</feature>
<evidence type="ECO:0000256" key="16">
    <source>
        <dbReference type="ARBA" id="ARBA00023239"/>
    </source>
</evidence>
<evidence type="ECO:0000256" key="9">
    <source>
        <dbReference type="ARBA" id="ARBA00022490"/>
    </source>
</evidence>
<dbReference type="Proteomes" id="UP000249458">
    <property type="component" value="Unassembled WGS sequence"/>
</dbReference>
<comment type="similarity">
    <text evidence="6 18">Belongs to the sugar phosphate cyclases superfamily. Dehydroquinate synthase family.</text>
</comment>
<evidence type="ECO:0000256" key="1">
    <source>
        <dbReference type="ARBA" id="ARBA00001393"/>
    </source>
</evidence>
<dbReference type="GO" id="GO:0003856">
    <property type="term" value="F:3-dehydroquinate synthase activity"/>
    <property type="evidence" value="ECO:0007669"/>
    <property type="project" value="UniProtKB-UniRule"/>
</dbReference>
<dbReference type="UniPathway" id="UPA00053">
    <property type="reaction ID" value="UER00085"/>
</dbReference>
<feature type="binding site" evidence="18">
    <location>
        <begin position="75"/>
        <end position="80"/>
    </location>
    <ligand>
        <name>NAD(+)</name>
        <dbReference type="ChEBI" id="CHEBI:57540"/>
    </ligand>
</feature>
<evidence type="ECO:0000259" key="20">
    <source>
        <dbReference type="Pfam" id="PF24621"/>
    </source>
</evidence>
<dbReference type="GO" id="GO:0009423">
    <property type="term" value="P:chorismate biosynthetic process"/>
    <property type="evidence" value="ECO:0007669"/>
    <property type="project" value="UniProtKB-UniRule"/>
</dbReference>
<evidence type="ECO:0000256" key="13">
    <source>
        <dbReference type="ARBA" id="ARBA00022833"/>
    </source>
</evidence>
<dbReference type="PANTHER" id="PTHR43622:SF7">
    <property type="entry name" value="3-DEHYDROQUINATE SYNTHASE, CHLOROPLASTIC"/>
    <property type="match status" value="1"/>
</dbReference>
<dbReference type="GO" id="GO:0005737">
    <property type="term" value="C:cytoplasm"/>
    <property type="evidence" value="ECO:0007669"/>
    <property type="project" value="UniProtKB-SubCell"/>
</dbReference>
<evidence type="ECO:0000256" key="15">
    <source>
        <dbReference type="ARBA" id="ARBA00023141"/>
    </source>
</evidence>
<dbReference type="InterPro" id="IPR056179">
    <property type="entry name" value="DHQS_C"/>
</dbReference>
<dbReference type="AlphaFoldDB" id="A0A364LNA6"/>
<evidence type="ECO:0000256" key="12">
    <source>
        <dbReference type="ARBA" id="ARBA00022741"/>
    </source>
</evidence>
<feature type="domain" description="3-dehydroquinate synthase C-terminal" evidence="20">
    <location>
        <begin position="185"/>
        <end position="326"/>
    </location>
</feature>
<comment type="subcellular location">
    <subcellularLocation>
        <location evidence="4 18">Cytoplasm</location>
    </subcellularLocation>
</comment>
<dbReference type="GO" id="GO:0009073">
    <property type="term" value="P:aromatic amino acid family biosynthetic process"/>
    <property type="evidence" value="ECO:0007669"/>
    <property type="project" value="UniProtKB-KW"/>
</dbReference>
<evidence type="ECO:0000256" key="8">
    <source>
        <dbReference type="ARBA" id="ARBA00017684"/>
    </source>
</evidence>
<evidence type="ECO:0000256" key="5">
    <source>
        <dbReference type="ARBA" id="ARBA00004661"/>
    </source>
</evidence>
<dbReference type="GO" id="GO:0046872">
    <property type="term" value="F:metal ion binding"/>
    <property type="evidence" value="ECO:0007669"/>
    <property type="project" value="UniProtKB-KW"/>
</dbReference>
<dbReference type="EMBL" id="MVJN01000001">
    <property type="protein sequence ID" value="RAP38539.1"/>
    <property type="molecule type" value="Genomic_DNA"/>
</dbReference>
<feature type="binding site" evidence="18">
    <location>
        <position position="249"/>
    </location>
    <ligand>
        <name>Zn(2+)</name>
        <dbReference type="ChEBI" id="CHEBI:29105"/>
    </ligand>
</feature>
<evidence type="ECO:0000256" key="10">
    <source>
        <dbReference type="ARBA" id="ARBA00022605"/>
    </source>
</evidence>
<evidence type="ECO:0000256" key="4">
    <source>
        <dbReference type="ARBA" id="ARBA00004496"/>
    </source>
</evidence>
<comment type="function">
    <text evidence="3 18">Catalyzes the conversion of 3-deoxy-D-arabino-heptulosonate 7-phosphate (DAHP) to dehydroquinate (DHQ).</text>
</comment>
<feature type="binding site" evidence="18">
    <location>
        <position position="146"/>
    </location>
    <ligand>
        <name>NAD(+)</name>
        <dbReference type="ChEBI" id="CHEBI:57540"/>
    </ligand>
</feature>
<comment type="catalytic activity">
    <reaction evidence="1 18">
        <text>7-phospho-2-dehydro-3-deoxy-D-arabino-heptonate = 3-dehydroquinate + phosphate</text>
        <dbReference type="Rhea" id="RHEA:21968"/>
        <dbReference type="ChEBI" id="CHEBI:32364"/>
        <dbReference type="ChEBI" id="CHEBI:43474"/>
        <dbReference type="ChEBI" id="CHEBI:58394"/>
        <dbReference type="EC" id="4.2.3.4"/>
    </reaction>
</comment>
<evidence type="ECO:0000256" key="14">
    <source>
        <dbReference type="ARBA" id="ARBA00023027"/>
    </source>
</evidence>
<evidence type="ECO:0000256" key="11">
    <source>
        <dbReference type="ARBA" id="ARBA00022723"/>
    </source>
</evidence>
<accession>A0A364LNA6</accession>
<dbReference type="InterPro" id="IPR016037">
    <property type="entry name" value="DHQ_synth_AroB"/>
</dbReference>
<keyword evidence="12 18" id="KW-0547">Nucleotide-binding</keyword>
<dbReference type="PIRSF" id="PIRSF001455">
    <property type="entry name" value="DHQ_synth"/>
    <property type="match status" value="1"/>
</dbReference>
<evidence type="ECO:0000313" key="22">
    <source>
        <dbReference type="Proteomes" id="UP000249458"/>
    </source>
</evidence>
<comment type="caution">
    <text evidence="21">The sequence shown here is derived from an EMBL/GenBank/DDBJ whole genome shotgun (WGS) entry which is preliminary data.</text>
</comment>
<comment type="cofactor">
    <cofactor evidence="2 18">
        <name>NAD(+)</name>
        <dbReference type="ChEBI" id="CHEBI:57540"/>
    </cofactor>
</comment>
<keyword evidence="13 18" id="KW-0862">Zinc</keyword>
<keyword evidence="9 18" id="KW-0963">Cytoplasm</keyword>
<dbReference type="EC" id="4.2.3.4" evidence="7 18"/>
<dbReference type="InterPro" id="IPR030960">
    <property type="entry name" value="DHQS/DOIS_N"/>
</dbReference>
<evidence type="ECO:0000256" key="18">
    <source>
        <dbReference type="HAMAP-Rule" id="MF_00110"/>
    </source>
</evidence>
<keyword evidence="15 18" id="KW-0057">Aromatic amino acid biosynthesis</keyword>
<feature type="binding site" evidence="18">
    <location>
        <begin position="109"/>
        <end position="113"/>
    </location>
    <ligand>
        <name>NAD(+)</name>
        <dbReference type="ChEBI" id="CHEBI:57540"/>
    </ligand>
</feature>
<dbReference type="Gene3D" id="1.20.1090.10">
    <property type="entry name" value="Dehydroquinate synthase-like - alpha domain"/>
    <property type="match status" value="1"/>
</dbReference>
<dbReference type="HAMAP" id="MF_00110">
    <property type="entry name" value="DHQ_synthase"/>
    <property type="match status" value="1"/>
</dbReference>
<protein>
    <recommendedName>
        <fullName evidence="8 18">3-dehydroquinate synthase</fullName>
        <shortName evidence="18">DHQS</shortName>
        <ecNumber evidence="7 18">4.2.3.4</ecNumber>
    </recommendedName>
</protein>
<comment type="cofactor">
    <cofactor evidence="18">
        <name>Co(2+)</name>
        <dbReference type="ChEBI" id="CHEBI:48828"/>
    </cofactor>
    <cofactor evidence="18">
        <name>Zn(2+)</name>
        <dbReference type="ChEBI" id="CHEBI:29105"/>
    </cofactor>
    <text evidence="18">Binds 1 divalent metal cation per subunit. Can use either Co(2+) or Zn(2+).</text>
</comment>
<feature type="binding site" evidence="18">
    <location>
        <position position="188"/>
    </location>
    <ligand>
        <name>Zn(2+)</name>
        <dbReference type="ChEBI" id="CHEBI:29105"/>
    </ligand>
</feature>
<dbReference type="NCBIfam" id="TIGR01357">
    <property type="entry name" value="aroB"/>
    <property type="match status" value="1"/>
</dbReference>
<sequence>MAKSELYKQILVSLPDQDYPIHIGENLLADPLFLRSVVKSRQVLIVSNETVAPLYMEQLESVFADRQCDVVLLRDGEQYKNQESLTQIYDKLISASHHRDTCLIGLGGGVVGDITGFAASTYQRGVGFVLIPTTLLAQVDASVGGKTAINHSLGKNMIGSFYQPDAVIIDVKTLTSLPKRERQAGFAEVIKYAILKAGDLSLEIKHLLEAPFSETNLLPVITQCCEIKVSYVQEDEKEQGRRALLNLGHTIGHALEAYTRYERWLHGEAVAIGLYCIALLSREMGYLEQSGVEQVDELLKLAELPRRIPKDINLDNLTLLMAKDKKIKNNKLRFILIKKIGECYIEDKVPADLLQKVLKLAVEGE</sequence>
<keyword evidence="14 18" id="KW-0520">NAD</keyword>
<organism evidence="21 22">
    <name type="scientific">Legionella quinlivanii</name>
    <dbReference type="NCBI Taxonomy" id="45073"/>
    <lineage>
        <taxon>Bacteria</taxon>
        <taxon>Pseudomonadati</taxon>
        <taxon>Pseudomonadota</taxon>
        <taxon>Gammaproteobacteria</taxon>
        <taxon>Legionellales</taxon>
        <taxon>Legionellaceae</taxon>
        <taxon>Legionella</taxon>
    </lineage>
</organism>
<dbReference type="GO" id="GO:0000166">
    <property type="term" value="F:nucleotide binding"/>
    <property type="evidence" value="ECO:0007669"/>
    <property type="project" value="UniProtKB-KW"/>
</dbReference>
<feature type="binding site" evidence="18">
    <location>
        <begin position="133"/>
        <end position="134"/>
    </location>
    <ligand>
        <name>NAD(+)</name>
        <dbReference type="ChEBI" id="CHEBI:57540"/>
    </ligand>
</feature>
<evidence type="ECO:0000256" key="17">
    <source>
        <dbReference type="ARBA" id="ARBA00023285"/>
    </source>
</evidence>
<keyword evidence="17 18" id="KW-0170">Cobalt</keyword>
<dbReference type="CDD" id="cd08195">
    <property type="entry name" value="DHQS"/>
    <property type="match status" value="1"/>
</dbReference>
<name>A0A364LNA6_9GAMM</name>
<dbReference type="InterPro" id="IPR030963">
    <property type="entry name" value="DHQ_synth_fam"/>
</dbReference>
<comment type="caution">
    <text evidence="18">Lacks conserved residue(s) required for the propagation of feature annotation.</text>
</comment>
<keyword evidence="11 18" id="KW-0479">Metal-binding</keyword>